<name>A0A7H8N0F6_STRMI</name>
<organism evidence="2 3">
    <name type="scientific">Streptomyces microflavus</name>
    <name type="common">Streptomyces lipmanii</name>
    <dbReference type="NCBI Taxonomy" id="1919"/>
    <lineage>
        <taxon>Bacteria</taxon>
        <taxon>Bacillati</taxon>
        <taxon>Actinomycetota</taxon>
        <taxon>Actinomycetes</taxon>
        <taxon>Kitasatosporales</taxon>
        <taxon>Streptomycetaceae</taxon>
        <taxon>Streptomyces</taxon>
    </lineage>
</organism>
<gene>
    <name evidence="1" type="ORF">ABR748_33190</name>
    <name evidence="2" type="ORF">HUT09_35810</name>
</gene>
<accession>A0A7H8N0F6</accession>
<dbReference type="EMBL" id="CP054927">
    <property type="protein sequence ID" value="QKW47892.1"/>
    <property type="molecule type" value="Genomic_DNA"/>
</dbReference>
<keyword evidence="2" id="KW-0614">Plasmid</keyword>
<evidence type="ECO:0000313" key="2">
    <source>
        <dbReference type="EMBL" id="QKW47892.1"/>
    </source>
</evidence>
<sequence>MARLADQLHHTGRGLVTGIAASMAEPVVVAYDGREGIDLPWPAQYLLWAQYPGGARQAGPSRHRLTAVPRLLTLLDGLSRRSLRVIGDTEWHDSPAVYQEAIDNVPKAAFSPDAHCWWNTQAAGRLPHLLSMARADAASAQQQAQRAQAPWR</sequence>
<evidence type="ECO:0000313" key="4">
    <source>
        <dbReference type="Proteomes" id="UP001456562"/>
    </source>
</evidence>
<dbReference type="EMBL" id="JBEJUE010000048">
    <property type="protein sequence ID" value="MER0429020.1"/>
    <property type="molecule type" value="Genomic_DNA"/>
</dbReference>
<dbReference type="Proteomes" id="UP000509345">
    <property type="component" value="Plasmid unnamed1"/>
</dbReference>
<dbReference type="Proteomes" id="UP001456562">
    <property type="component" value="Unassembled WGS sequence"/>
</dbReference>
<dbReference type="AlphaFoldDB" id="A0A7H8N0F6"/>
<evidence type="ECO:0000313" key="3">
    <source>
        <dbReference type="Proteomes" id="UP000509345"/>
    </source>
</evidence>
<dbReference type="RefSeq" id="WP_176145765.1">
    <property type="nucleotide sequence ID" value="NZ_CP054927.1"/>
</dbReference>
<evidence type="ECO:0000313" key="1">
    <source>
        <dbReference type="EMBL" id="MER0429020.1"/>
    </source>
</evidence>
<protein>
    <submittedName>
        <fullName evidence="2">Uncharacterized protein</fullName>
    </submittedName>
</protein>
<dbReference type="GeneID" id="87636637"/>
<keyword evidence="4" id="KW-1185">Reference proteome</keyword>
<proteinExistence type="predicted"/>
<reference evidence="1 4" key="2">
    <citation type="submission" date="2024-01" db="EMBL/GenBank/DDBJ databases">
        <title>Metagenomic exploration of the rhizosphere soil microbial community and their significance in facilitating the development of wild simulated ginseng.</title>
        <authorList>
            <person name="Huang J."/>
        </authorList>
    </citation>
    <scope>NUCLEOTIDE SEQUENCE [LARGE SCALE GENOMIC DNA]</scope>
    <source>
        <strain evidence="1 4">WY141</strain>
    </source>
</reference>
<reference evidence="2 3" key="1">
    <citation type="submission" date="2020-06" db="EMBL/GenBank/DDBJ databases">
        <title>Genome mining for natural products.</title>
        <authorList>
            <person name="Zhang B."/>
            <person name="Shi J."/>
            <person name="Ge H."/>
        </authorList>
    </citation>
    <scope>NUCLEOTIDE SEQUENCE [LARGE SCALE GENOMIC DNA]</scope>
    <source>
        <strain evidence="2 3">NA06532</strain>
        <plasmid evidence="2 3">unnamed1</plasmid>
    </source>
</reference>
<geneLocation type="plasmid" evidence="2 3">
    <name>unnamed1</name>
</geneLocation>